<evidence type="ECO:0000313" key="2">
    <source>
        <dbReference type="Proteomes" id="UP000886595"/>
    </source>
</evidence>
<dbReference type="AlphaFoldDB" id="A0A8X7WG74"/>
<accession>A0A8X7WG74</accession>
<name>A0A8X7WG74_BRACI</name>
<comment type="caution">
    <text evidence="1">The sequence shown here is derived from an EMBL/GenBank/DDBJ whole genome shotgun (WGS) entry which is preliminary data.</text>
</comment>
<protein>
    <submittedName>
        <fullName evidence="1">Uncharacterized protein</fullName>
    </submittedName>
</protein>
<keyword evidence="2" id="KW-1185">Reference proteome</keyword>
<sequence length="255" mass="28773">MRPQYLRSCRYPVFVDPPPPSSIHVCCVSKRPQNVALSDGSGPIGARKRERRSKKLIDVLRMAVEVFDAENFSGLVIPFFRKRKCSLTFIFSQSHTLRRTQVPHGEVSEAEEKTSLSHRAMKAEKLKNAEALERIVVLYVEVKALKERVRGSESSESFSVEDEKIFLFQSKAAADLQRDLDGALGKGSQTAWLLGLEEEQAKWEQSLVDFKGELDEMDVTELDPEKESKVMLTPEDMTLVSSSVADSVTKDNYED</sequence>
<gene>
    <name evidence="1" type="ORF">Bca52824_011395</name>
</gene>
<evidence type="ECO:0000313" key="1">
    <source>
        <dbReference type="EMBL" id="KAG2328667.1"/>
    </source>
</evidence>
<proteinExistence type="predicted"/>
<dbReference type="Proteomes" id="UP000886595">
    <property type="component" value="Unassembled WGS sequence"/>
</dbReference>
<reference evidence="1 2" key="1">
    <citation type="submission" date="2020-02" db="EMBL/GenBank/DDBJ databases">
        <authorList>
            <person name="Ma Q."/>
            <person name="Huang Y."/>
            <person name="Song X."/>
            <person name="Pei D."/>
        </authorList>
    </citation>
    <scope>NUCLEOTIDE SEQUENCE [LARGE SCALE GENOMIC DNA]</scope>
    <source>
        <strain evidence="1">Sxm20200214</strain>
        <tissue evidence="1">Leaf</tissue>
    </source>
</reference>
<dbReference type="EMBL" id="JAAMPC010000002">
    <property type="protein sequence ID" value="KAG2328667.1"/>
    <property type="molecule type" value="Genomic_DNA"/>
</dbReference>
<organism evidence="1 2">
    <name type="scientific">Brassica carinata</name>
    <name type="common">Ethiopian mustard</name>
    <name type="synonym">Abyssinian cabbage</name>
    <dbReference type="NCBI Taxonomy" id="52824"/>
    <lineage>
        <taxon>Eukaryota</taxon>
        <taxon>Viridiplantae</taxon>
        <taxon>Streptophyta</taxon>
        <taxon>Embryophyta</taxon>
        <taxon>Tracheophyta</taxon>
        <taxon>Spermatophyta</taxon>
        <taxon>Magnoliopsida</taxon>
        <taxon>eudicotyledons</taxon>
        <taxon>Gunneridae</taxon>
        <taxon>Pentapetalae</taxon>
        <taxon>rosids</taxon>
        <taxon>malvids</taxon>
        <taxon>Brassicales</taxon>
        <taxon>Brassicaceae</taxon>
        <taxon>Brassiceae</taxon>
        <taxon>Brassica</taxon>
    </lineage>
</organism>